<dbReference type="EMBL" id="MU003494">
    <property type="protein sequence ID" value="KAF2476797.1"/>
    <property type="molecule type" value="Genomic_DNA"/>
</dbReference>
<comment type="caution">
    <text evidence="1">The sequence shown here is derived from an EMBL/GenBank/DDBJ whole genome shotgun (WGS) entry which is preliminary data.</text>
</comment>
<accession>A0ACB6REP2</accession>
<protein>
    <submittedName>
        <fullName evidence="1">Uncharacterized protein</fullName>
    </submittedName>
</protein>
<evidence type="ECO:0000313" key="1">
    <source>
        <dbReference type="EMBL" id="KAF2476797.1"/>
    </source>
</evidence>
<gene>
    <name evidence="1" type="ORF">BDR25DRAFT_391154</name>
</gene>
<dbReference type="Proteomes" id="UP000799755">
    <property type="component" value="Unassembled WGS sequence"/>
</dbReference>
<evidence type="ECO:0000313" key="2">
    <source>
        <dbReference type="Proteomes" id="UP000799755"/>
    </source>
</evidence>
<proteinExistence type="predicted"/>
<organism evidence="1 2">
    <name type="scientific">Lindgomyces ingoldianus</name>
    <dbReference type="NCBI Taxonomy" id="673940"/>
    <lineage>
        <taxon>Eukaryota</taxon>
        <taxon>Fungi</taxon>
        <taxon>Dikarya</taxon>
        <taxon>Ascomycota</taxon>
        <taxon>Pezizomycotina</taxon>
        <taxon>Dothideomycetes</taxon>
        <taxon>Pleosporomycetidae</taxon>
        <taxon>Pleosporales</taxon>
        <taxon>Lindgomycetaceae</taxon>
        <taxon>Lindgomyces</taxon>
    </lineage>
</organism>
<sequence length="53" mass="5976">MWSTRDMRNCIEFLATDHGDDAHDYDDDASDHGDDACDHGDDASDYRVITANK</sequence>
<reference evidence="1" key="1">
    <citation type="journal article" date="2020" name="Stud. Mycol.">
        <title>101 Dothideomycetes genomes: a test case for predicting lifestyles and emergence of pathogens.</title>
        <authorList>
            <person name="Haridas S."/>
            <person name="Albert R."/>
            <person name="Binder M."/>
            <person name="Bloem J."/>
            <person name="Labutti K."/>
            <person name="Salamov A."/>
            <person name="Andreopoulos B."/>
            <person name="Baker S."/>
            <person name="Barry K."/>
            <person name="Bills G."/>
            <person name="Bluhm B."/>
            <person name="Cannon C."/>
            <person name="Castanera R."/>
            <person name="Culley D."/>
            <person name="Daum C."/>
            <person name="Ezra D."/>
            <person name="Gonzalez J."/>
            <person name="Henrissat B."/>
            <person name="Kuo A."/>
            <person name="Liang C."/>
            <person name="Lipzen A."/>
            <person name="Lutzoni F."/>
            <person name="Magnuson J."/>
            <person name="Mondo S."/>
            <person name="Nolan M."/>
            <person name="Ohm R."/>
            <person name="Pangilinan J."/>
            <person name="Park H.-J."/>
            <person name="Ramirez L."/>
            <person name="Alfaro M."/>
            <person name="Sun H."/>
            <person name="Tritt A."/>
            <person name="Yoshinaga Y."/>
            <person name="Zwiers L.-H."/>
            <person name="Turgeon B."/>
            <person name="Goodwin S."/>
            <person name="Spatafora J."/>
            <person name="Crous P."/>
            <person name="Grigoriev I."/>
        </authorList>
    </citation>
    <scope>NUCLEOTIDE SEQUENCE</scope>
    <source>
        <strain evidence="1">ATCC 200398</strain>
    </source>
</reference>
<keyword evidence="2" id="KW-1185">Reference proteome</keyword>
<name>A0ACB6REP2_9PLEO</name>